<dbReference type="InterPro" id="IPR037049">
    <property type="entry name" value="DUF1214_C_sf"/>
</dbReference>
<evidence type="ECO:0000256" key="1">
    <source>
        <dbReference type="SAM" id="SignalP"/>
    </source>
</evidence>
<feature type="domain" description="DUF1214" evidence="2">
    <location>
        <begin position="363"/>
        <end position="469"/>
    </location>
</feature>
<feature type="chain" id="PRO_5023021199" evidence="1">
    <location>
        <begin position="25"/>
        <end position="486"/>
    </location>
</feature>
<keyword evidence="5" id="KW-1185">Reference proteome</keyword>
<reference evidence="4 5" key="1">
    <citation type="submission" date="2019-08" db="EMBL/GenBank/DDBJ databases">
        <authorList>
            <person name="Peeters C."/>
        </authorList>
    </citation>
    <scope>NUCLEOTIDE SEQUENCE [LARGE SCALE GENOMIC DNA]</scope>
    <source>
        <strain evidence="4 5">LMG 31117</strain>
    </source>
</reference>
<proteinExistence type="predicted"/>
<name>A0A5E4ZIE4_9BURK</name>
<dbReference type="AlphaFoldDB" id="A0A5E4ZIE4"/>
<keyword evidence="1" id="KW-0732">Signal</keyword>
<accession>A0A5E4ZIE4</accession>
<evidence type="ECO:0000259" key="2">
    <source>
        <dbReference type="Pfam" id="PF06742"/>
    </source>
</evidence>
<dbReference type="InterPro" id="IPR010679">
    <property type="entry name" value="DUF1254"/>
</dbReference>
<dbReference type="Pfam" id="PF06863">
    <property type="entry name" value="DUF1254"/>
    <property type="match status" value="1"/>
</dbReference>
<dbReference type="Proteomes" id="UP000383122">
    <property type="component" value="Unassembled WGS sequence"/>
</dbReference>
<dbReference type="PANTHER" id="PTHR36509">
    <property type="entry name" value="BLL3101 PROTEIN"/>
    <property type="match status" value="1"/>
</dbReference>
<evidence type="ECO:0000313" key="5">
    <source>
        <dbReference type="Proteomes" id="UP000383122"/>
    </source>
</evidence>
<sequence>MRHILASISTVGLALSLVSNPGVAAAGGGTPYPFEKGFPTAKSAKQASDDADFQRALIAYRFWYPTVSVEGIFNGNRVAGIADGKQWGIASTGPRQVGFTLNSDTPYGSGVLDLSNGPMVVELPPGQFIGLIDDHNQGWVQDMGLPGPDAGKGGKHLVLPPGYTGNVPDGYYVGRSPSLKNLLAVRALPVGGDVQKALDGLRSIKIYPLSQASDPTPLPAVETTQRAMDSTSLKWEDNLQFWEVLNKVIQEEPPVPSFLPMYGVLAELGIEKGKPFAPDARMKSILTRAAQDGRAQMLVSAFASARPDRKNWPDRQWEWASLVSTNAQFSTPGGMDLDARDRWFAQAIVASPAMFRRDAGAGSLYWLGARDKDGKYLEGGRTYKLTIPQPVPGKLFWSVTVYDAATRSQVQTDQDKAALRSLFELKDVDTSKPVDLYFGPTAPKGNEGRWIKTTPGKGWFAYIRIYGPEAAAFDKRWKPGDFEPVK</sequence>
<dbReference type="SUPFAM" id="SSF160935">
    <property type="entry name" value="VPA0735-like"/>
    <property type="match status" value="1"/>
</dbReference>
<dbReference type="Gene3D" id="2.60.120.600">
    <property type="entry name" value="Domain of unknown function DUF1214, C-terminal domain"/>
    <property type="match status" value="1"/>
</dbReference>
<gene>
    <name evidence="4" type="ORF">PAN31117_00478</name>
</gene>
<evidence type="ECO:0000259" key="3">
    <source>
        <dbReference type="Pfam" id="PF06863"/>
    </source>
</evidence>
<protein>
    <submittedName>
        <fullName evidence="4">Signal peptide protein</fullName>
    </submittedName>
</protein>
<feature type="signal peptide" evidence="1">
    <location>
        <begin position="1"/>
        <end position="24"/>
    </location>
</feature>
<dbReference type="InterPro" id="IPR010621">
    <property type="entry name" value="DUF1214"/>
</dbReference>
<dbReference type="Pfam" id="PF06742">
    <property type="entry name" value="DUF1214"/>
    <property type="match status" value="1"/>
</dbReference>
<evidence type="ECO:0000313" key="4">
    <source>
        <dbReference type="EMBL" id="VVE61139.1"/>
    </source>
</evidence>
<dbReference type="OrthoDB" id="272779at2"/>
<dbReference type="Gene3D" id="1.10.3360.10">
    <property type="entry name" value="VPA0735-like domain"/>
    <property type="match status" value="1"/>
</dbReference>
<organism evidence="4 5">
    <name type="scientific">Pandoraea anapnoica</name>
    <dbReference type="NCBI Taxonomy" id="2508301"/>
    <lineage>
        <taxon>Bacteria</taxon>
        <taxon>Pseudomonadati</taxon>
        <taxon>Pseudomonadota</taxon>
        <taxon>Betaproteobacteria</taxon>
        <taxon>Burkholderiales</taxon>
        <taxon>Burkholderiaceae</taxon>
        <taxon>Pandoraea</taxon>
    </lineage>
</organism>
<dbReference type="InterPro" id="IPR037050">
    <property type="entry name" value="DUF1254_sf"/>
</dbReference>
<dbReference type="EMBL" id="CABPSP010000001">
    <property type="protein sequence ID" value="VVE61139.1"/>
    <property type="molecule type" value="Genomic_DNA"/>
</dbReference>
<dbReference type="PANTHER" id="PTHR36509:SF3">
    <property type="entry name" value="SIGNAL PEPTIDE PROTEIN"/>
    <property type="match status" value="1"/>
</dbReference>
<dbReference type="RefSeq" id="WP_150736765.1">
    <property type="nucleotide sequence ID" value="NZ_CABPSP010000001.1"/>
</dbReference>
<dbReference type="Gene3D" id="2.60.40.1610">
    <property type="entry name" value="Domain of unknown function DUF1254"/>
    <property type="match status" value="1"/>
</dbReference>
<feature type="domain" description="DUF1254" evidence="3">
    <location>
        <begin position="99"/>
        <end position="208"/>
    </location>
</feature>